<dbReference type="Proteomes" id="UP000828390">
    <property type="component" value="Unassembled WGS sequence"/>
</dbReference>
<feature type="non-terminal residue" evidence="1">
    <location>
        <position position="1"/>
    </location>
</feature>
<dbReference type="EMBL" id="JAIWYP010000002">
    <property type="protein sequence ID" value="KAH3870138.1"/>
    <property type="molecule type" value="Genomic_DNA"/>
</dbReference>
<dbReference type="AlphaFoldDB" id="A0A9D4M5M9"/>
<keyword evidence="2" id="KW-1185">Reference proteome</keyword>
<evidence type="ECO:0000313" key="1">
    <source>
        <dbReference type="EMBL" id="KAH3870138.1"/>
    </source>
</evidence>
<protein>
    <submittedName>
        <fullName evidence="1">Uncharacterized protein</fullName>
    </submittedName>
</protein>
<evidence type="ECO:0000313" key="2">
    <source>
        <dbReference type="Proteomes" id="UP000828390"/>
    </source>
</evidence>
<sequence length="82" mass="9691">MCVSPKYTYKKYIELLCCSSCCWVETSMLRMWGTSMKQKVSTSIDIQLAKQHEEREQIKEQSKRFIQKYICCQHISSASELQ</sequence>
<name>A0A9D4M5M9_DREPO</name>
<reference evidence="1" key="1">
    <citation type="journal article" date="2019" name="bioRxiv">
        <title>The Genome of the Zebra Mussel, Dreissena polymorpha: A Resource for Invasive Species Research.</title>
        <authorList>
            <person name="McCartney M.A."/>
            <person name="Auch B."/>
            <person name="Kono T."/>
            <person name="Mallez S."/>
            <person name="Zhang Y."/>
            <person name="Obille A."/>
            <person name="Becker A."/>
            <person name="Abrahante J.E."/>
            <person name="Garbe J."/>
            <person name="Badalamenti J.P."/>
            <person name="Herman A."/>
            <person name="Mangelson H."/>
            <person name="Liachko I."/>
            <person name="Sullivan S."/>
            <person name="Sone E.D."/>
            <person name="Koren S."/>
            <person name="Silverstein K.A.T."/>
            <person name="Beckman K.B."/>
            <person name="Gohl D.M."/>
        </authorList>
    </citation>
    <scope>NUCLEOTIDE SEQUENCE</scope>
    <source>
        <strain evidence="1">Duluth1</strain>
        <tissue evidence="1">Whole animal</tissue>
    </source>
</reference>
<organism evidence="1 2">
    <name type="scientific">Dreissena polymorpha</name>
    <name type="common">Zebra mussel</name>
    <name type="synonym">Mytilus polymorpha</name>
    <dbReference type="NCBI Taxonomy" id="45954"/>
    <lineage>
        <taxon>Eukaryota</taxon>
        <taxon>Metazoa</taxon>
        <taxon>Spiralia</taxon>
        <taxon>Lophotrochozoa</taxon>
        <taxon>Mollusca</taxon>
        <taxon>Bivalvia</taxon>
        <taxon>Autobranchia</taxon>
        <taxon>Heteroconchia</taxon>
        <taxon>Euheterodonta</taxon>
        <taxon>Imparidentia</taxon>
        <taxon>Neoheterodontei</taxon>
        <taxon>Myida</taxon>
        <taxon>Dreissenoidea</taxon>
        <taxon>Dreissenidae</taxon>
        <taxon>Dreissena</taxon>
    </lineage>
</organism>
<reference evidence="1" key="2">
    <citation type="submission" date="2020-11" db="EMBL/GenBank/DDBJ databases">
        <authorList>
            <person name="McCartney M.A."/>
            <person name="Auch B."/>
            <person name="Kono T."/>
            <person name="Mallez S."/>
            <person name="Becker A."/>
            <person name="Gohl D.M."/>
            <person name="Silverstein K.A.T."/>
            <person name="Koren S."/>
            <person name="Bechman K.B."/>
            <person name="Herman A."/>
            <person name="Abrahante J.E."/>
            <person name="Garbe J."/>
        </authorList>
    </citation>
    <scope>NUCLEOTIDE SEQUENCE</scope>
    <source>
        <strain evidence="1">Duluth1</strain>
        <tissue evidence="1">Whole animal</tissue>
    </source>
</reference>
<proteinExistence type="predicted"/>
<comment type="caution">
    <text evidence="1">The sequence shown here is derived from an EMBL/GenBank/DDBJ whole genome shotgun (WGS) entry which is preliminary data.</text>
</comment>
<accession>A0A9D4M5M9</accession>
<gene>
    <name evidence="1" type="ORF">DPMN_033320</name>
</gene>